<dbReference type="PRINTS" id="PR00474">
    <property type="entry name" value="GLU5KINASE"/>
</dbReference>
<evidence type="ECO:0000256" key="1">
    <source>
        <dbReference type="ARBA" id="ARBA00022490"/>
    </source>
</evidence>
<comment type="subcellular location">
    <subcellularLocation>
        <location evidence="8">Cytoplasm</location>
    </subcellularLocation>
</comment>
<keyword evidence="7 8" id="KW-0067">ATP-binding</keyword>
<dbReference type="CDD" id="cd21157">
    <property type="entry name" value="PUA_G5K"/>
    <property type="match status" value="1"/>
</dbReference>
<feature type="binding site" evidence="8">
    <location>
        <position position="143"/>
    </location>
    <ligand>
        <name>substrate</name>
    </ligand>
</feature>
<dbReference type="Gene3D" id="2.30.130.10">
    <property type="entry name" value="PUA domain"/>
    <property type="match status" value="1"/>
</dbReference>
<evidence type="ECO:0000313" key="13">
    <source>
        <dbReference type="Proteomes" id="UP000011124"/>
    </source>
</evidence>
<dbReference type="InterPro" id="IPR011529">
    <property type="entry name" value="Glu_5kinase"/>
</dbReference>
<evidence type="ECO:0000313" key="11">
    <source>
        <dbReference type="EMBL" id="EEX76827.1"/>
    </source>
</evidence>
<keyword evidence="2 8" id="KW-0028">Amino-acid biosynthesis</keyword>
<dbReference type="InterPro" id="IPR036393">
    <property type="entry name" value="AceGlu_kinase-like_sf"/>
</dbReference>
<comment type="function">
    <text evidence="8">Catalyzes the transfer of a phosphate group to glutamate to form L-glutamate 5-phosphate.</text>
</comment>
<keyword evidence="3 8" id="KW-0641">Proline biosynthesis</keyword>
<keyword evidence="6 8" id="KW-0418">Kinase</keyword>
<dbReference type="AlphaFoldDB" id="C9LWD0"/>
<dbReference type="PANTHER" id="PTHR43654:SF1">
    <property type="entry name" value="ISOPENTENYL PHOSPHATE KINASE"/>
    <property type="match status" value="1"/>
</dbReference>
<dbReference type="RefSeq" id="WP_006193086.1">
    <property type="nucleotide sequence ID" value="NC_015437.1"/>
</dbReference>
<dbReference type="KEGG" id="ssg:Selsp_0737"/>
<dbReference type="Proteomes" id="UP000003505">
    <property type="component" value="Unassembled WGS sequence"/>
</dbReference>
<feature type="binding site" evidence="8">
    <location>
        <begin position="175"/>
        <end position="176"/>
    </location>
    <ligand>
        <name>ATP</name>
        <dbReference type="ChEBI" id="CHEBI:30616"/>
    </ligand>
</feature>
<dbReference type="STRING" id="546271.Selsp_0737"/>
<dbReference type="UniPathway" id="UPA00098">
    <property type="reaction ID" value="UER00359"/>
</dbReference>
<dbReference type="InterPro" id="IPR036974">
    <property type="entry name" value="PUA_sf"/>
</dbReference>
<dbReference type="EMBL" id="ACKP02000042">
    <property type="protein sequence ID" value="EEX76827.1"/>
    <property type="molecule type" value="Genomic_DNA"/>
</dbReference>
<dbReference type="InterPro" id="IPR041739">
    <property type="entry name" value="G5K_ProB"/>
</dbReference>
<dbReference type="OrthoDB" id="9804434at2"/>
<feature type="binding site" evidence="8">
    <location>
        <position position="56"/>
    </location>
    <ligand>
        <name>substrate</name>
    </ligand>
</feature>
<keyword evidence="13" id="KW-1185">Reference proteome</keyword>
<dbReference type="CDD" id="cd04242">
    <property type="entry name" value="AAK_G5K_ProB"/>
    <property type="match status" value="1"/>
</dbReference>
<dbReference type="EC" id="2.7.2.11" evidence="8"/>
<evidence type="ECO:0000256" key="5">
    <source>
        <dbReference type="ARBA" id="ARBA00022741"/>
    </source>
</evidence>
<dbReference type="PROSITE" id="PS50890">
    <property type="entry name" value="PUA"/>
    <property type="match status" value="1"/>
</dbReference>
<organism evidence="11 12">
    <name type="scientific">Selenomonas sputigena (strain ATCC 35185 / DSM 20758 / CCUG 44933 / VPI D19B-28)</name>
    <dbReference type="NCBI Taxonomy" id="546271"/>
    <lineage>
        <taxon>Bacteria</taxon>
        <taxon>Bacillati</taxon>
        <taxon>Bacillota</taxon>
        <taxon>Negativicutes</taxon>
        <taxon>Selenomonadales</taxon>
        <taxon>Selenomonadaceae</taxon>
        <taxon>Selenomonas</taxon>
    </lineage>
</organism>
<evidence type="ECO:0000259" key="9">
    <source>
        <dbReference type="SMART" id="SM00359"/>
    </source>
</evidence>
<keyword evidence="5 8" id="KW-0547">Nucleotide-binding</keyword>
<accession>C9LWD0</accession>
<gene>
    <name evidence="8 11" type="primary">proB</name>
    <name evidence="10" type="ordered locus">Selsp_0737</name>
    <name evidence="11" type="ORF">SELSPUOL_01784</name>
</gene>
<keyword evidence="1 8" id="KW-0963">Cytoplasm</keyword>
<dbReference type="InterPro" id="IPR019797">
    <property type="entry name" value="Glutamate_5-kinase_CS"/>
</dbReference>
<protein>
    <recommendedName>
        <fullName evidence="8">Glutamate 5-kinase</fullName>
        <ecNumber evidence="8">2.7.2.11</ecNumber>
    </recommendedName>
    <alternativeName>
        <fullName evidence="8">Gamma-glutamyl kinase</fullName>
        <shortName evidence="8">GK</shortName>
    </alternativeName>
</protein>
<dbReference type="FunFam" id="3.40.1160.10:FF:000018">
    <property type="entry name" value="Glutamate 5-kinase"/>
    <property type="match status" value="1"/>
</dbReference>
<dbReference type="NCBIfam" id="TIGR01027">
    <property type="entry name" value="proB"/>
    <property type="match status" value="1"/>
</dbReference>
<evidence type="ECO:0000313" key="12">
    <source>
        <dbReference type="Proteomes" id="UP000003505"/>
    </source>
</evidence>
<feature type="binding site" evidence="8">
    <location>
        <position position="16"/>
    </location>
    <ligand>
        <name>ATP</name>
        <dbReference type="ChEBI" id="CHEBI:30616"/>
    </ligand>
</feature>
<proteinExistence type="inferred from homology"/>
<comment type="pathway">
    <text evidence="8">Amino-acid biosynthesis; L-proline biosynthesis; L-glutamate 5-semialdehyde from L-glutamate: step 1/2.</text>
</comment>
<feature type="binding site" evidence="8">
    <location>
        <position position="155"/>
    </location>
    <ligand>
        <name>substrate</name>
    </ligand>
</feature>
<evidence type="ECO:0000256" key="6">
    <source>
        <dbReference type="ARBA" id="ARBA00022777"/>
    </source>
</evidence>
<dbReference type="GO" id="GO:0003723">
    <property type="term" value="F:RNA binding"/>
    <property type="evidence" value="ECO:0007669"/>
    <property type="project" value="InterPro"/>
</dbReference>
<keyword evidence="4 8" id="KW-0808">Transferase</keyword>
<dbReference type="GO" id="GO:0055129">
    <property type="term" value="P:L-proline biosynthetic process"/>
    <property type="evidence" value="ECO:0007669"/>
    <property type="project" value="UniProtKB-UniRule"/>
</dbReference>
<feature type="binding site" evidence="8">
    <location>
        <begin position="217"/>
        <end position="223"/>
    </location>
    <ligand>
        <name>ATP</name>
        <dbReference type="ChEBI" id="CHEBI:30616"/>
    </ligand>
</feature>
<dbReference type="PIRSF" id="PIRSF000729">
    <property type="entry name" value="GK"/>
    <property type="match status" value="1"/>
</dbReference>
<dbReference type="Pfam" id="PF00696">
    <property type="entry name" value="AA_kinase"/>
    <property type="match status" value="1"/>
</dbReference>
<dbReference type="SMART" id="SM00359">
    <property type="entry name" value="PUA"/>
    <property type="match status" value="1"/>
</dbReference>
<name>C9LWD0_SELS3</name>
<dbReference type="InterPro" id="IPR001057">
    <property type="entry name" value="Glu/AcGlu_kinase"/>
</dbReference>
<dbReference type="SUPFAM" id="SSF88697">
    <property type="entry name" value="PUA domain-like"/>
    <property type="match status" value="1"/>
</dbReference>
<dbReference type="Pfam" id="PF01472">
    <property type="entry name" value="PUA"/>
    <property type="match status" value="1"/>
</dbReference>
<dbReference type="InterPro" id="IPR001048">
    <property type="entry name" value="Asp/Glu/Uridylate_kinase"/>
</dbReference>
<evidence type="ECO:0000256" key="7">
    <source>
        <dbReference type="ARBA" id="ARBA00022840"/>
    </source>
</evidence>
<dbReference type="GO" id="GO:0005829">
    <property type="term" value="C:cytosol"/>
    <property type="evidence" value="ECO:0007669"/>
    <property type="project" value="TreeGrafter"/>
</dbReference>
<evidence type="ECO:0000256" key="2">
    <source>
        <dbReference type="ARBA" id="ARBA00022605"/>
    </source>
</evidence>
<dbReference type="InterPro" id="IPR002478">
    <property type="entry name" value="PUA"/>
</dbReference>
<dbReference type="Proteomes" id="UP000011124">
    <property type="component" value="Chromosome"/>
</dbReference>
<dbReference type="InterPro" id="IPR005715">
    <property type="entry name" value="Glu_5kinase/COase_Synthase"/>
</dbReference>
<reference evidence="11 12" key="1">
    <citation type="submission" date="2009-09" db="EMBL/GenBank/DDBJ databases">
        <authorList>
            <person name="Weinstock G."/>
            <person name="Sodergren E."/>
            <person name="Clifton S."/>
            <person name="Fulton L."/>
            <person name="Fulton B."/>
            <person name="Courtney L."/>
            <person name="Fronick C."/>
            <person name="Harrison M."/>
            <person name="Strong C."/>
            <person name="Farmer C."/>
            <person name="Delahaunty K."/>
            <person name="Markovic C."/>
            <person name="Hall O."/>
            <person name="Minx P."/>
            <person name="Tomlinson C."/>
            <person name="Mitreva M."/>
            <person name="Nelson J."/>
            <person name="Hou S."/>
            <person name="Wollam A."/>
            <person name="Pepin K.H."/>
            <person name="Johnson M."/>
            <person name="Bhonagiri V."/>
            <person name="Nash W.E."/>
            <person name="Warren W."/>
            <person name="Chinwalla A."/>
            <person name="Mardis E.R."/>
            <person name="Wilson R.K."/>
        </authorList>
    </citation>
    <scope>NUCLEOTIDE SEQUENCE [LARGE SCALE GENOMIC DNA]</scope>
    <source>
        <strain evidence="11">ATCC 35185</strain>
        <strain evidence="12">ATCC 35185 / DSM 20758 / VPI D19B-28</strain>
    </source>
</reference>
<dbReference type="GO" id="GO:0005524">
    <property type="term" value="F:ATP binding"/>
    <property type="evidence" value="ECO:0007669"/>
    <property type="project" value="UniProtKB-KW"/>
</dbReference>
<evidence type="ECO:0000313" key="10">
    <source>
        <dbReference type="EMBL" id="AEB99703.1"/>
    </source>
</evidence>
<dbReference type="Gene3D" id="3.40.1160.10">
    <property type="entry name" value="Acetylglutamate kinase-like"/>
    <property type="match status" value="1"/>
</dbReference>
<evidence type="ECO:0000256" key="4">
    <source>
        <dbReference type="ARBA" id="ARBA00022679"/>
    </source>
</evidence>
<dbReference type="EMBL" id="CP002637">
    <property type="protein sequence ID" value="AEB99703.1"/>
    <property type="molecule type" value="Genomic_DNA"/>
</dbReference>
<dbReference type="SUPFAM" id="SSF53633">
    <property type="entry name" value="Carbamate kinase-like"/>
    <property type="match status" value="1"/>
</dbReference>
<sequence length="375" mass="40042">MNARERLREAKRIVVKVGTSTLVRTSGKPDFRRMDRLVREIADLKNAGREMVLVSSGAIAIGMDSIGLQKKPAEIPARQALAAIGQSSLMTLYKKFFADYGQTAAQVLLTKENAARHHQYANSRNALLELLAMGAVPVINENDVVAVDEIKIGDNDTLSATVATLIDADALLILSDIDGLYTANPQEDKTARLIPEVAEITPEIERMAGGAGSSFGTGGMATKIEAAKIAVNAGATFVIAPSAKDDVISAVLAGESVGTVFPARESHLRVRKSWLAFGKRIAGDVIVDEGCEEAMRTHGSSLLAAGIRAVEGGFAAGTTVRVLSARQQEIARGIVNYSAQQIEKIAGRKSRDFAGLIEGEIHEEVIHRDNMVLMV</sequence>
<dbReference type="HOGENOM" id="CLU_025400_2_0_9"/>
<dbReference type="PANTHER" id="PTHR43654">
    <property type="entry name" value="GLUTAMATE 5-KINASE"/>
    <property type="match status" value="1"/>
</dbReference>
<dbReference type="eggNOG" id="COG0263">
    <property type="taxonomic scope" value="Bacteria"/>
</dbReference>
<feature type="domain" description="PUA" evidence="9">
    <location>
        <begin position="283"/>
        <end position="362"/>
    </location>
</feature>
<dbReference type="HAMAP" id="MF_00456">
    <property type="entry name" value="ProB"/>
    <property type="match status" value="1"/>
</dbReference>
<evidence type="ECO:0000256" key="8">
    <source>
        <dbReference type="HAMAP-Rule" id="MF_00456"/>
    </source>
</evidence>
<reference evidence="10 13" key="2">
    <citation type="submission" date="2011-04" db="EMBL/GenBank/DDBJ databases">
        <title>The complete genome of Selenomonas sputigena DSM 20758.</title>
        <authorList>
            <consortium name="US DOE Joint Genome Institute (JGI-PGF)"/>
            <person name="Lucas S."/>
            <person name="Copeland A."/>
            <person name="Lapidus A."/>
            <person name="Bruce D."/>
            <person name="Goodwin L."/>
            <person name="Pitluck S."/>
            <person name="Peters L."/>
            <person name="Kyrpides N."/>
            <person name="Mavromatis K."/>
            <person name="Ivanova N."/>
            <person name="Ovchinnikova G."/>
            <person name="Teshima H."/>
            <person name="Detter J.C."/>
            <person name="Tapia R."/>
            <person name="Han C."/>
            <person name="Land M."/>
            <person name="Hauser L."/>
            <person name="Markowitz V."/>
            <person name="Cheng J.-F."/>
            <person name="Hugenholtz P."/>
            <person name="Woyke T."/>
            <person name="Wu D."/>
            <person name="Gronow S."/>
            <person name="Wellnitz S."/>
            <person name="Schneider S."/>
            <person name="Klenk H.-P."/>
            <person name="Eisen J.A."/>
        </authorList>
    </citation>
    <scope>NUCLEOTIDE SEQUENCE [LARGE SCALE GENOMIC DNA]</scope>
    <source>
        <strain evidence="10">ATCC 35185</strain>
        <strain evidence="13">ATCC 35185 / DSM 20758 / VPI D19B-28</strain>
    </source>
</reference>
<dbReference type="InterPro" id="IPR015947">
    <property type="entry name" value="PUA-like_sf"/>
</dbReference>
<comment type="catalytic activity">
    <reaction evidence="8">
        <text>L-glutamate + ATP = L-glutamyl 5-phosphate + ADP</text>
        <dbReference type="Rhea" id="RHEA:14877"/>
        <dbReference type="ChEBI" id="CHEBI:29985"/>
        <dbReference type="ChEBI" id="CHEBI:30616"/>
        <dbReference type="ChEBI" id="CHEBI:58274"/>
        <dbReference type="ChEBI" id="CHEBI:456216"/>
        <dbReference type="EC" id="2.7.2.11"/>
    </reaction>
</comment>
<dbReference type="GO" id="GO:0004349">
    <property type="term" value="F:glutamate 5-kinase activity"/>
    <property type="evidence" value="ECO:0007669"/>
    <property type="project" value="UniProtKB-UniRule"/>
</dbReference>
<comment type="similarity">
    <text evidence="8">Belongs to the glutamate 5-kinase family.</text>
</comment>
<evidence type="ECO:0000256" key="3">
    <source>
        <dbReference type="ARBA" id="ARBA00022650"/>
    </source>
</evidence>
<dbReference type="PROSITE" id="PS00902">
    <property type="entry name" value="GLUTAMATE_5_KINASE"/>
    <property type="match status" value="1"/>
</dbReference>